<dbReference type="GO" id="GO:0022857">
    <property type="term" value="F:transmembrane transporter activity"/>
    <property type="evidence" value="ECO:0007669"/>
    <property type="project" value="InterPro"/>
</dbReference>
<keyword evidence="4 7" id="KW-1133">Transmembrane helix</keyword>
<comment type="subcellular location">
    <subcellularLocation>
        <location evidence="1">Cell membrane</location>
        <topology evidence="1">Multi-pass membrane protein</topology>
    </subcellularLocation>
</comment>
<evidence type="ECO:0000259" key="8">
    <source>
        <dbReference type="Pfam" id="PF06738"/>
    </source>
</evidence>
<sequence>MSSFDMGVEASTALRLGALLLSAGAPGYRVTRAVKRCARAMHFDDADVVVGFDTITCTVHRGDNFRTLVADLPLPGVNASRIEALENLTKHEMHRYTTAEEINAAIDEIEAIPTPRWGPLTSSCAAGLACGGFAVLNHFSYFTALLVIIAAGVGQYVRLRLGRRHLLQLGVVMAAALVSTLLFLALAWALPHSDFELSAGFVPAILYLVPGFPLFVSLMDLSRFDFTSGLPRLFFALEVVLTMMLTVAVIAMVTDAPAPSTVSATPDPAFYGAAALASFVSVGGFAILFNASRRMTLLAATLGTVANVLRLMLVDAHVEYFLACLLGTLVIGILGSWLGQHFRVPRTTVTIPAAVVMIPGPTIYAALHQITNGNISAAIDSTTAVVLTVLFLSGGLTVARLLTDKNWAFQRTVEFRPLEEP</sequence>
<name>A0AAW5HXZ0_9CORY</name>
<dbReference type="RefSeq" id="WP_252932148.1">
    <property type="nucleotide sequence ID" value="NZ_JAEUWV010000026.1"/>
</dbReference>
<comment type="similarity">
    <text evidence="6">Belongs to the ThrE exporter (TC 2.A.79) family.</text>
</comment>
<dbReference type="InterPro" id="IPR010619">
    <property type="entry name" value="ThrE-like_N"/>
</dbReference>
<keyword evidence="2" id="KW-1003">Cell membrane</keyword>
<dbReference type="Pfam" id="PF12821">
    <property type="entry name" value="ThrE_2"/>
    <property type="match status" value="1"/>
</dbReference>
<keyword evidence="3 7" id="KW-0812">Transmembrane</keyword>
<dbReference type="AlphaFoldDB" id="A0AAW5HXZ0"/>
<feature type="transmembrane region" description="Helical" evidence="7">
    <location>
        <begin position="233"/>
        <end position="254"/>
    </location>
</feature>
<evidence type="ECO:0000256" key="4">
    <source>
        <dbReference type="ARBA" id="ARBA00022989"/>
    </source>
</evidence>
<dbReference type="PANTHER" id="PTHR34390:SF2">
    <property type="entry name" value="SUCCINATE TRANSPORTER SUBUNIT YJJP-RELATED"/>
    <property type="match status" value="1"/>
</dbReference>
<feature type="transmembrane region" description="Helical" evidence="7">
    <location>
        <begin position="296"/>
        <end position="314"/>
    </location>
</feature>
<dbReference type="EMBL" id="JAEUWV010000026">
    <property type="protein sequence ID" value="MCO6395413.1"/>
    <property type="molecule type" value="Genomic_DNA"/>
</dbReference>
<evidence type="ECO:0000256" key="1">
    <source>
        <dbReference type="ARBA" id="ARBA00004651"/>
    </source>
</evidence>
<organism evidence="10 11">
    <name type="scientific">Corynebacterium lipophilum</name>
    <dbReference type="NCBI Taxonomy" id="2804918"/>
    <lineage>
        <taxon>Bacteria</taxon>
        <taxon>Bacillati</taxon>
        <taxon>Actinomycetota</taxon>
        <taxon>Actinomycetes</taxon>
        <taxon>Mycobacteriales</taxon>
        <taxon>Corynebacteriaceae</taxon>
        <taxon>Corynebacterium</taxon>
    </lineage>
</organism>
<evidence type="ECO:0000313" key="10">
    <source>
        <dbReference type="EMBL" id="MCO6395413.1"/>
    </source>
</evidence>
<dbReference type="GO" id="GO:0015744">
    <property type="term" value="P:succinate transport"/>
    <property type="evidence" value="ECO:0007669"/>
    <property type="project" value="TreeGrafter"/>
</dbReference>
<feature type="transmembrane region" description="Helical" evidence="7">
    <location>
        <begin position="139"/>
        <end position="157"/>
    </location>
</feature>
<feature type="transmembrane region" description="Helical" evidence="7">
    <location>
        <begin position="320"/>
        <end position="339"/>
    </location>
</feature>
<evidence type="ECO:0000256" key="6">
    <source>
        <dbReference type="ARBA" id="ARBA00034125"/>
    </source>
</evidence>
<feature type="transmembrane region" description="Helical" evidence="7">
    <location>
        <begin position="201"/>
        <end position="221"/>
    </location>
</feature>
<dbReference type="PANTHER" id="PTHR34390">
    <property type="entry name" value="UPF0442 PROTEIN YJJB-RELATED"/>
    <property type="match status" value="1"/>
</dbReference>
<reference evidence="10 11" key="1">
    <citation type="submission" date="2021-01" db="EMBL/GenBank/DDBJ databases">
        <title>Identification and Characterization of Corynebacterium sp.</title>
        <authorList>
            <person name="Luo Q."/>
            <person name="Qu P."/>
            <person name="Chen Q."/>
        </authorList>
    </citation>
    <scope>NUCLEOTIDE SEQUENCE [LARGE SCALE GENOMIC DNA]</scope>
    <source>
        <strain evidence="10 11">MC-18</strain>
    </source>
</reference>
<dbReference type="Pfam" id="PF06738">
    <property type="entry name" value="ThrE"/>
    <property type="match status" value="1"/>
</dbReference>
<feature type="domain" description="Threonine/serine exporter-like N-terminal" evidence="8">
    <location>
        <begin position="12"/>
        <end position="252"/>
    </location>
</feature>
<feature type="transmembrane region" description="Helical" evidence="7">
    <location>
        <begin position="351"/>
        <end position="370"/>
    </location>
</feature>
<keyword evidence="11" id="KW-1185">Reference proteome</keyword>
<gene>
    <name evidence="10" type="ORF">JMN37_10615</name>
</gene>
<keyword evidence="5 7" id="KW-0472">Membrane</keyword>
<evidence type="ECO:0000256" key="5">
    <source>
        <dbReference type="ARBA" id="ARBA00023136"/>
    </source>
</evidence>
<feature type="domain" description="Threonine/Serine exporter ThrE" evidence="9">
    <location>
        <begin position="275"/>
        <end position="400"/>
    </location>
</feature>
<accession>A0AAW5HXZ0</accession>
<comment type="caution">
    <text evidence="10">The sequence shown here is derived from an EMBL/GenBank/DDBJ whole genome shotgun (WGS) entry which is preliminary data.</text>
</comment>
<feature type="transmembrane region" description="Helical" evidence="7">
    <location>
        <begin position="382"/>
        <end position="402"/>
    </location>
</feature>
<proteinExistence type="inferred from homology"/>
<evidence type="ECO:0000259" key="9">
    <source>
        <dbReference type="Pfam" id="PF12821"/>
    </source>
</evidence>
<evidence type="ECO:0000313" key="11">
    <source>
        <dbReference type="Proteomes" id="UP001205920"/>
    </source>
</evidence>
<feature type="transmembrane region" description="Helical" evidence="7">
    <location>
        <begin position="269"/>
        <end position="289"/>
    </location>
</feature>
<evidence type="ECO:0000256" key="2">
    <source>
        <dbReference type="ARBA" id="ARBA00022475"/>
    </source>
</evidence>
<dbReference type="InterPro" id="IPR024528">
    <property type="entry name" value="ThrE_2"/>
</dbReference>
<evidence type="ECO:0000256" key="7">
    <source>
        <dbReference type="SAM" id="Phobius"/>
    </source>
</evidence>
<dbReference type="Proteomes" id="UP001205920">
    <property type="component" value="Unassembled WGS sequence"/>
</dbReference>
<feature type="transmembrane region" description="Helical" evidence="7">
    <location>
        <begin position="169"/>
        <end position="189"/>
    </location>
</feature>
<protein>
    <submittedName>
        <fullName evidence="10">Threonine/serine exporter family protein</fullName>
    </submittedName>
</protein>
<dbReference type="GO" id="GO:0005886">
    <property type="term" value="C:plasma membrane"/>
    <property type="evidence" value="ECO:0007669"/>
    <property type="project" value="UniProtKB-SubCell"/>
</dbReference>
<dbReference type="InterPro" id="IPR050539">
    <property type="entry name" value="ThrE_Dicarb/AminoAcid_Exp"/>
</dbReference>
<evidence type="ECO:0000256" key="3">
    <source>
        <dbReference type="ARBA" id="ARBA00022692"/>
    </source>
</evidence>